<evidence type="ECO:0000256" key="1">
    <source>
        <dbReference type="ARBA" id="ARBA00004141"/>
    </source>
</evidence>
<evidence type="ECO:0000256" key="9">
    <source>
        <dbReference type="RuleBase" id="RU000488"/>
    </source>
</evidence>
<dbReference type="InterPro" id="IPR018108">
    <property type="entry name" value="MCP_transmembrane"/>
</dbReference>
<feature type="region of interest" description="Disordered" evidence="10">
    <location>
        <begin position="1"/>
        <end position="26"/>
    </location>
</feature>
<dbReference type="Gene3D" id="1.50.40.10">
    <property type="entry name" value="Mitochondrial carrier domain"/>
    <property type="match status" value="1"/>
</dbReference>
<evidence type="ECO:0000256" key="4">
    <source>
        <dbReference type="ARBA" id="ARBA00022692"/>
    </source>
</evidence>
<dbReference type="AlphaFoldDB" id="A0ABD3PXC1"/>
<feature type="repeat" description="Solcar" evidence="8">
    <location>
        <begin position="263"/>
        <end position="349"/>
    </location>
</feature>
<evidence type="ECO:0000256" key="6">
    <source>
        <dbReference type="ARBA" id="ARBA00022989"/>
    </source>
</evidence>
<comment type="caution">
    <text evidence="11">The sequence shown here is derived from an EMBL/GenBank/DDBJ whole genome shotgun (WGS) entry which is preliminary data.</text>
</comment>
<comment type="subcellular location">
    <subcellularLocation>
        <location evidence="1">Membrane</location>
        <topology evidence="1">Multi-pass membrane protein</topology>
    </subcellularLocation>
</comment>
<feature type="compositionally biased region" description="Low complexity" evidence="10">
    <location>
        <begin position="7"/>
        <end position="16"/>
    </location>
</feature>
<dbReference type="SUPFAM" id="SSF103506">
    <property type="entry name" value="Mitochondrial carrier"/>
    <property type="match status" value="1"/>
</dbReference>
<evidence type="ECO:0000313" key="12">
    <source>
        <dbReference type="Proteomes" id="UP001530315"/>
    </source>
</evidence>
<evidence type="ECO:0000256" key="3">
    <source>
        <dbReference type="ARBA" id="ARBA00022448"/>
    </source>
</evidence>
<evidence type="ECO:0000256" key="5">
    <source>
        <dbReference type="ARBA" id="ARBA00022737"/>
    </source>
</evidence>
<accession>A0ABD3PXC1</accession>
<dbReference type="InterPro" id="IPR002067">
    <property type="entry name" value="MCP"/>
</dbReference>
<organism evidence="11 12">
    <name type="scientific">Stephanodiscus triporus</name>
    <dbReference type="NCBI Taxonomy" id="2934178"/>
    <lineage>
        <taxon>Eukaryota</taxon>
        <taxon>Sar</taxon>
        <taxon>Stramenopiles</taxon>
        <taxon>Ochrophyta</taxon>
        <taxon>Bacillariophyta</taxon>
        <taxon>Coscinodiscophyceae</taxon>
        <taxon>Thalassiosirophycidae</taxon>
        <taxon>Stephanodiscales</taxon>
        <taxon>Stephanodiscaceae</taxon>
        <taxon>Stephanodiscus</taxon>
    </lineage>
</organism>
<evidence type="ECO:0008006" key="13">
    <source>
        <dbReference type="Google" id="ProtNLM"/>
    </source>
</evidence>
<gene>
    <name evidence="11" type="ORF">ACHAW5_010772</name>
</gene>
<comment type="similarity">
    <text evidence="2 9">Belongs to the mitochondrial carrier (TC 2.A.29) family.</text>
</comment>
<dbReference type="GO" id="GO:0015215">
    <property type="term" value="F:nucleotide transmembrane transporter activity"/>
    <property type="evidence" value="ECO:0007669"/>
    <property type="project" value="UniProtKB-ARBA"/>
</dbReference>
<dbReference type="Pfam" id="PF00153">
    <property type="entry name" value="Mito_carr"/>
    <property type="match status" value="3"/>
</dbReference>
<keyword evidence="3 9" id="KW-0813">Transport</keyword>
<dbReference type="PRINTS" id="PR00926">
    <property type="entry name" value="MITOCARRIER"/>
</dbReference>
<dbReference type="EMBL" id="JALLAZ020000560">
    <property type="protein sequence ID" value="KAL3792371.1"/>
    <property type="molecule type" value="Genomic_DNA"/>
</dbReference>
<dbReference type="PROSITE" id="PS50920">
    <property type="entry name" value="SOLCAR"/>
    <property type="match status" value="3"/>
</dbReference>
<dbReference type="FunFam" id="1.50.40.10:FF:000154">
    <property type="entry name" value="Unplaced genomic scaffold supercont2.19, whole genome shotgun sequence"/>
    <property type="match status" value="1"/>
</dbReference>
<evidence type="ECO:0000313" key="11">
    <source>
        <dbReference type="EMBL" id="KAL3792371.1"/>
    </source>
</evidence>
<proteinExistence type="inferred from homology"/>
<keyword evidence="6" id="KW-1133">Transmembrane helix</keyword>
<dbReference type="Proteomes" id="UP001530315">
    <property type="component" value="Unassembled WGS sequence"/>
</dbReference>
<evidence type="ECO:0000256" key="2">
    <source>
        <dbReference type="ARBA" id="ARBA00006375"/>
    </source>
</evidence>
<name>A0ABD3PXC1_9STRA</name>
<dbReference type="GO" id="GO:0016020">
    <property type="term" value="C:membrane"/>
    <property type="evidence" value="ECO:0007669"/>
    <property type="project" value="UniProtKB-SubCell"/>
</dbReference>
<reference evidence="11 12" key="1">
    <citation type="submission" date="2024-10" db="EMBL/GenBank/DDBJ databases">
        <title>Updated reference genomes for cyclostephanoid diatoms.</title>
        <authorList>
            <person name="Roberts W.R."/>
            <person name="Alverson A.J."/>
        </authorList>
    </citation>
    <scope>NUCLEOTIDE SEQUENCE [LARGE SCALE GENOMIC DNA]</scope>
    <source>
        <strain evidence="11 12">AJA276-08</strain>
    </source>
</reference>
<keyword evidence="12" id="KW-1185">Reference proteome</keyword>
<sequence length="365" mass="39805">MDKSSKTSDSSLQKSQASEPSSILSRRHSWSGSRKIIVSEQDDVIAVTDADIAALPNYVSSLIAGVGSGSLASVVCAPLDLVRTRMQVAGGLGQSVRKAKIIKSIYEIYLVDGVRGCFRGLGATLATVPAFWGIYFPLYEEFKSIILDWSSHYGDGGNNHHAMVHLSSAVTAGAVADVICNPLFLVRTRMQTESLHYFQMPSSERKPHGLTSTVRSLYKEGGLPIFWRGLTASLLGLGHVGIQFPVYERLKAEARIRSPNGEESPLDLLIASGLSKMTASVITYPHEVIRSRMMDARGPAAGLNVYRTVQHIIQNEGYVGLYAGLRVSLFRVVPNCCVTFVSYELIARWVRAKVGKNKPDGTEKD</sequence>
<evidence type="ECO:0000256" key="10">
    <source>
        <dbReference type="SAM" id="MobiDB-lite"/>
    </source>
</evidence>
<feature type="repeat" description="Solcar" evidence="8">
    <location>
        <begin position="160"/>
        <end position="253"/>
    </location>
</feature>
<evidence type="ECO:0000256" key="8">
    <source>
        <dbReference type="PROSITE-ProRule" id="PRU00282"/>
    </source>
</evidence>
<evidence type="ECO:0000256" key="7">
    <source>
        <dbReference type="ARBA" id="ARBA00023136"/>
    </source>
</evidence>
<dbReference type="PANTHER" id="PTHR45683">
    <property type="entry name" value="MITOCHONDRIAL NICOTINAMIDE ADENINE DINUCLEOTIDE TRANSPORTER 1-RELATED-RELATED"/>
    <property type="match status" value="1"/>
</dbReference>
<dbReference type="InterPro" id="IPR044712">
    <property type="entry name" value="SLC25A32-like"/>
</dbReference>
<dbReference type="InterPro" id="IPR023395">
    <property type="entry name" value="MCP_dom_sf"/>
</dbReference>
<keyword evidence="5" id="KW-0677">Repeat</keyword>
<keyword evidence="4 8" id="KW-0812">Transmembrane</keyword>
<protein>
    <recommendedName>
        <fullName evidence="13">Mitochondrial carrier protein</fullName>
    </recommendedName>
</protein>
<feature type="repeat" description="Solcar" evidence="8">
    <location>
        <begin position="56"/>
        <end position="145"/>
    </location>
</feature>
<keyword evidence="7 8" id="KW-0472">Membrane</keyword>